<dbReference type="EMBL" id="JARJCM010000273">
    <property type="protein sequence ID" value="KAJ7020111.1"/>
    <property type="molecule type" value="Genomic_DNA"/>
</dbReference>
<dbReference type="AlphaFoldDB" id="A0AAD6S4G6"/>
<evidence type="ECO:0000313" key="3">
    <source>
        <dbReference type="Proteomes" id="UP001218188"/>
    </source>
</evidence>
<reference evidence="2" key="1">
    <citation type="submission" date="2023-03" db="EMBL/GenBank/DDBJ databases">
        <title>Massive genome expansion in bonnet fungi (Mycena s.s.) driven by repeated elements and novel gene families across ecological guilds.</title>
        <authorList>
            <consortium name="Lawrence Berkeley National Laboratory"/>
            <person name="Harder C.B."/>
            <person name="Miyauchi S."/>
            <person name="Viragh M."/>
            <person name="Kuo A."/>
            <person name="Thoen E."/>
            <person name="Andreopoulos B."/>
            <person name="Lu D."/>
            <person name="Skrede I."/>
            <person name="Drula E."/>
            <person name="Henrissat B."/>
            <person name="Morin E."/>
            <person name="Kohler A."/>
            <person name="Barry K."/>
            <person name="LaButti K."/>
            <person name="Morin E."/>
            <person name="Salamov A."/>
            <person name="Lipzen A."/>
            <person name="Mereny Z."/>
            <person name="Hegedus B."/>
            <person name="Baldrian P."/>
            <person name="Stursova M."/>
            <person name="Weitz H."/>
            <person name="Taylor A."/>
            <person name="Grigoriev I.V."/>
            <person name="Nagy L.G."/>
            <person name="Martin F."/>
            <person name="Kauserud H."/>
        </authorList>
    </citation>
    <scope>NUCLEOTIDE SEQUENCE</scope>
    <source>
        <strain evidence="2">CBHHK200</strain>
    </source>
</reference>
<gene>
    <name evidence="2" type="ORF">C8F04DRAFT_1197006</name>
</gene>
<proteinExistence type="predicted"/>
<evidence type="ECO:0000313" key="2">
    <source>
        <dbReference type="EMBL" id="KAJ7020111.1"/>
    </source>
</evidence>
<sequence>MRFNESTRRCHSARKVTSDRGVKGPPFAAANLVLIDCGPQEGDARAQRNDLVASKLNKPDWRKNKREGRWAAGCGRSGTSEEVASGKPQGKIVCCWGEVGKRGVKMNEVEGVGVEQHQTPDSDSESRFKNQIRTSSHANEIHRSSRRCDKDRGATRRICGITKWLVRPLGLFKVGS</sequence>
<name>A0AAD6S4G6_9AGAR</name>
<protein>
    <submittedName>
        <fullName evidence="2">Uncharacterized protein</fullName>
    </submittedName>
</protein>
<keyword evidence="3" id="KW-1185">Reference proteome</keyword>
<dbReference type="Proteomes" id="UP001218188">
    <property type="component" value="Unassembled WGS sequence"/>
</dbReference>
<accession>A0AAD6S4G6</accession>
<evidence type="ECO:0000256" key="1">
    <source>
        <dbReference type="SAM" id="MobiDB-lite"/>
    </source>
</evidence>
<feature type="compositionally biased region" description="Basic and acidic residues" evidence="1">
    <location>
        <begin position="118"/>
        <end position="128"/>
    </location>
</feature>
<feature type="region of interest" description="Disordered" evidence="1">
    <location>
        <begin position="1"/>
        <end position="23"/>
    </location>
</feature>
<comment type="caution">
    <text evidence="2">The sequence shown here is derived from an EMBL/GenBank/DDBJ whole genome shotgun (WGS) entry which is preliminary data.</text>
</comment>
<organism evidence="2 3">
    <name type="scientific">Mycena alexandri</name>
    <dbReference type="NCBI Taxonomy" id="1745969"/>
    <lineage>
        <taxon>Eukaryota</taxon>
        <taxon>Fungi</taxon>
        <taxon>Dikarya</taxon>
        <taxon>Basidiomycota</taxon>
        <taxon>Agaricomycotina</taxon>
        <taxon>Agaricomycetes</taxon>
        <taxon>Agaricomycetidae</taxon>
        <taxon>Agaricales</taxon>
        <taxon>Marasmiineae</taxon>
        <taxon>Mycenaceae</taxon>
        <taxon>Mycena</taxon>
    </lineage>
</organism>
<feature type="compositionally biased region" description="Polar residues" evidence="1">
    <location>
        <begin position="129"/>
        <end position="138"/>
    </location>
</feature>
<feature type="region of interest" description="Disordered" evidence="1">
    <location>
        <begin position="114"/>
        <end position="143"/>
    </location>
</feature>